<accession>A0ABD6ADT1</accession>
<evidence type="ECO:0000256" key="1">
    <source>
        <dbReference type="ARBA" id="ARBA00022801"/>
    </source>
</evidence>
<evidence type="ECO:0000259" key="2">
    <source>
        <dbReference type="Pfam" id="PF07969"/>
    </source>
</evidence>
<dbReference type="SUPFAM" id="SSF51338">
    <property type="entry name" value="Composite domain of metallo-dependent hydrolases"/>
    <property type="match status" value="1"/>
</dbReference>
<dbReference type="InterPro" id="IPR032466">
    <property type="entry name" value="Metal_Hydrolase"/>
</dbReference>
<proteinExistence type="predicted"/>
<dbReference type="Gene3D" id="2.30.40.10">
    <property type="entry name" value="Urease, subunit C, domain 1"/>
    <property type="match status" value="1"/>
</dbReference>
<gene>
    <name evidence="3" type="ORF">ACFQPE_17920</name>
</gene>
<sequence length="532" mass="58163">MPVDIELVNARIVDGTGAPWFRGTVGVEGGRIAHVSRETESETAATETVDVGGLVVAPGFIDTHSHSDLQLFADPTLAPKLRQGITTEILGHDGFSMAPIHGDDRIEEWKTQVSALTGTVDVEWTWGDIGEYLDAVEENGVAPNVATLVGHGTVRFNVVGMDDGEPTGSEVEEMRELVARSLEAGAIGLSCGLIYPPSSYAGTDELIAVAEQLTPYGRPFVPHIRSEGRWIWDALSEFVEIGSEASVPLHLTHFKMAGSKQHGKADRGLSIIQAARERGVDITVEQYPYTAASTKLSTVLPPWVHANPRDELLETLRDEDARERMRRDIEEWRIEGWENFGALAGWENIVVTNVPSEANAHLEGMTVAEIARERGRHPVSAVCDLLVEEELGVSMLLHLLAERDVGEILSFEHVNVATDGLFGGTPHPRVYGSFPEVLGRYVRERDLLTLEEAIRKMTSLPARAMGFETKGIVRPGMDADLVVFDPDLVESPSTYEEPKRRPRGIPHVLVDGEFAVRDGDVVGSTPGDVIRM</sequence>
<evidence type="ECO:0000313" key="3">
    <source>
        <dbReference type="EMBL" id="MFC7318655.1"/>
    </source>
</evidence>
<keyword evidence="4" id="KW-1185">Reference proteome</keyword>
<dbReference type="Pfam" id="PF07969">
    <property type="entry name" value="Amidohydro_3"/>
    <property type="match status" value="1"/>
</dbReference>
<dbReference type="EMBL" id="JBHTBF010000003">
    <property type="protein sequence ID" value="MFC7318655.1"/>
    <property type="molecule type" value="Genomic_DNA"/>
</dbReference>
<dbReference type="PANTHER" id="PTHR11113:SF14">
    <property type="entry name" value="N-ACETYLGLUCOSAMINE-6-PHOSPHATE DEACETYLASE"/>
    <property type="match status" value="1"/>
</dbReference>
<dbReference type="GO" id="GO:0016787">
    <property type="term" value="F:hydrolase activity"/>
    <property type="evidence" value="ECO:0007669"/>
    <property type="project" value="UniProtKB-KW"/>
</dbReference>
<dbReference type="Proteomes" id="UP001596547">
    <property type="component" value="Unassembled WGS sequence"/>
</dbReference>
<protein>
    <submittedName>
        <fullName evidence="3">Amidohydrolase family protein</fullName>
    </submittedName>
</protein>
<dbReference type="CDD" id="cd01297">
    <property type="entry name" value="D-aminoacylase"/>
    <property type="match status" value="1"/>
</dbReference>
<name>A0ABD6ADT1_9EURY</name>
<dbReference type="RefSeq" id="WP_276306506.1">
    <property type="nucleotide sequence ID" value="NZ_CP119993.1"/>
</dbReference>
<organism evidence="3 4">
    <name type="scientific">Halomarina halobia</name>
    <dbReference type="NCBI Taxonomy" id="3033386"/>
    <lineage>
        <taxon>Archaea</taxon>
        <taxon>Methanobacteriati</taxon>
        <taxon>Methanobacteriota</taxon>
        <taxon>Stenosarchaea group</taxon>
        <taxon>Halobacteria</taxon>
        <taxon>Halobacteriales</taxon>
        <taxon>Natronomonadaceae</taxon>
        <taxon>Halomarina</taxon>
    </lineage>
</organism>
<evidence type="ECO:0000313" key="4">
    <source>
        <dbReference type="Proteomes" id="UP001596547"/>
    </source>
</evidence>
<dbReference type="SUPFAM" id="SSF51556">
    <property type="entry name" value="Metallo-dependent hydrolases"/>
    <property type="match status" value="1"/>
</dbReference>
<dbReference type="InterPro" id="IPR011059">
    <property type="entry name" value="Metal-dep_hydrolase_composite"/>
</dbReference>
<dbReference type="AlphaFoldDB" id="A0ABD6ADT1"/>
<dbReference type="InterPro" id="IPR013108">
    <property type="entry name" value="Amidohydro_3"/>
</dbReference>
<dbReference type="GeneID" id="79317156"/>
<reference evidence="3 4" key="1">
    <citation type="journal article" date="2019" name="Int. J. Syst. Evol. Microbiol.">
        <title>The Global Catalogue of Microorganisms (GCM) 10K type strain sequencing project: providing services to taxonomists for standard genome sequencing and annotation.</title>
        <authorList>
            <consortium name="The Broad Institute Genomics Platform"/>
            <consortium name="The Broad Institute Genome Sequencing Center for Infectious Disease"/>
            <person name="Wu L."/>
            <person name="Ma J."/>
        </authorList>
    </citation>
    <scope>NUCLEOTIDE SEQUENCE [LARGE SCALE GENOMIC DNA]</scope>
    <source>
        <strain evidence="3 4">PSR21</strain>
    </source>
</reference>
<dbReference type="Gene3D" id="3.30.1490.130">
    <property type="entry name" value="D-aminoacylase. Domain 3"/>
    <property type="match status" value="1"/>
</dbReference>
<comment type="caution">
    <text evidence="3">The sequence shown here is derived from an EMBL/GenBank/DDBJ whole genome shotgun (WGS) entry which is preliminary data.</text>
</comment>
<keyword evidence="1" id="KW-0378">Hydrolase</keyword>
<dbReference type="Gene3D" id="3.20.20.140">
    <property type="entry name" value="Metal-dependent hydrolases"/>
    <property type="match status" value="1"/>
</dbReference>
<dbReference type="PANTHER" id="PTHR11113">
    <property type="entry name" value="N-ACETYLGLUCOSAMINE-6-PHOSPHATE DEACETYLASE"/>
    <property type="match status" value="1"/>
</dbReference>
<feature type="domain" description="Amidohydrolase 3" evidence="2">
    <location>
        <begin position="47"/>
        <end position="514"/>
    </location>
</feature>
<dbReference type="InterPro" id="IPR023100">
    <property type="entry name" value="D-aminoacylase_insert_dom_sf"/>
</dbReference>